<keyword evidence="4" id="KW-0547">Nucleotide-binding</keyword>
<protein>
    <submittedName>
        <fullName evidence="12">GTP-binding protein Rhes</fullName>
    </submittedName>
</protein>
<feature type="region of interest" description="Disordered" evidence="10">
    <location>
        <begin position="180"/>
        <end position="320"/>
    </location>
</feature>
<dbReference type="WBParaSite" id="PSAMB.scaffold87size82396.g1568.t1">
    <property type="protein sequence ID" value="PSAMB.scaffold87size82396.g1568.t1"/>
    <property type="gene ID" value="PSAMB.scaffold87size82396.g1568"/>
</dbReference>
<feature type="compositionally biased region" description="Basic residues" evidence="10">
    <location>
        <begin position="288"/>
        <end position="299"/>
    </location>
</feature>
<feature type="compositionally biased region" description="Basic and acidic residues" evidence="10">
    <location>
        <begin position="300"/>
        <end position="320"/>
    </location>
</feature>
<dbReference type="SMART" id="SM00175">
    <property type="entry name" value="RAB"/>
    <property type="match status" value="1"/>
</dbReference>
<keyword evidence="11" id="KW-1185">Reference proteome</keyword>
<dbReference type="InterPro" id="IPR005225">
    <property type="entry name" value="Small_GTP-bd"/>
</dbReference>
<dbReference type="SMART" id="SM00173">
    <property type="entry name" value="RAS"/>
    <property type="match status" value="1"/>
</dbReference>
<accession>A0A914XM47</accession>
<dbReference type="InterPro" id="IPR001345">
    <property type="entry name" value="PG/BPGM_mutase_AS"/>
</dbReference>
<evidence type="ECO:0000256" key="10">
    <source>
        <dbReference type="SAM" id="MobiDB-lite"/>
    </source>
</evidence>
<reference evidence="12" key="1">
    <citation type="submission" date="2022-11" db="UniProtKB">
        <authorList>
            <consortium name="WormBaseParasite"/>
        </authorList>
    </citation>
    <scope>IDENTIFICATION</scope>
</reference>
<sequence>MASEERYRLVVLGSARGGKTSLIRRYLYQEFSEKYKETIEDLHSREFRVHGSVLPLDILDTNFNFPDMRRLAIASANAFLLVFAVDDVQSFKEMSDLWSEICERRADIATVPTVVAGTKCDLPSKKIFSDTAQTWVSRLNGQVRYLEVSAKTNLRITDIFRSLLELSGFPRCKSDAALEADDMDDRPYTPSPPLRRHRSMRARTPTRELSEMDIRRTTPFPPPTVSQMSQPSLMVPAPDSPGLGGLRRNRSLRLKPNKEPESAKTEVQRTLSGGDKSEKLSRSGSLIRRTKHMSLKMRRHGETPKNKDDQLADESDCKIS</sequence>
<dbReference type="PRINTS" id="PR00449">
    <property type="entry name" value="RASTRNSFRMNG"/>
</dbReference>
<dbReference type="SMART" id="SM00174">
    <property type="entry name" value="RHO"/>
    <property type="match status" value="1"/>
</dbReference>
<dbReference type="GO" id="GO:0003924">
    <property type="term" value="F:GTPase activity"/>
    <property type="evidence" value="ECO:0007669"/>
    <property type="project" value="InterPro"/>
</dbReference>
<evidence type="ECO:0000313" key="11">
    <source>
        <dbReference type="Proteomes" id="UP000887566"/>
    </source>
</evidence>
<dbReference type="NCBIfam" id="TIGR00231">
    <property type="entry name" value="small_GTP"/>
    <property type="match status" value="1"/>
</dbReference>
<dbReference type="PROSITE" id="PS00175">
    <property type="entry name" value="PG_MUTASE"/>
    <property type="match status" value="1"/>
</dbReference>
<feature type="compositionally biased region" description="Basic and acidic residues" evidence="10">
    <location>
        <begin position="205"/>
        <end position="216"/>
    </location>
</feature>
<comment type="subcellular location">
    <subcellularLocation>
        <location evidence="1">Cell membrane</location>
        <topology evidence="1">Lipid-anchor</topology>
    </subcellularLocation>
</comment>
<proteinExistence type="inferred from homology"/>
<name>A0A914XM47_9BILA</name>
<dbReference type="PROSITE" id="PS51419">
    <property type="entry name" value="RAB"/>
    <property type="match status" value="1"/>
</dbReference>
<evidence type="ECO:0000256" key="6">
    <source>
        <dbReference type="ARBA" id="ARBA00023136"/>
    </source>
</evidence>
<keyword evidence="6" id="KW-0472">Membrane</keyword>
<dbReference type="PANTHER" id="PTHR46149:SF7">
    <property type="entry name" value="GTP-BINDING PROTEIN DI-RAS2"/>
    <property type="match status" value="1"/>
</dbReference>
<keyword evidence="3" id="KW-0488">Methylation</keyword>
<organism evidence="11 12">
    <name type="scientific">Plectus sambesii</name>
    <dbReference type="NCBI Taxonomy" id="2011161"/>
    <lineage>
        <taxon>Eukaryota</taxon>
        <taxon>Metazoa</taxon>
        <taxon>Ecdysozoa</taxon>
        <taxon>Nematoda</taxon>
        <taxon>Chromadorea</taxon>
        <taxon>Plectida</taxon>
        <taxon>Plectina</taxon>
        <taxon>Plectoidea</taxon>
        <taxon>Plectidae</taxon>
        <taxon>Plectus</taxon>
    </lineage>
</organism>
<comment type="similarity">
    <text evidence="9">Belongs to the small GTPase superfamily. RasD family.</text>
</comment>
<evidence type="ECO:0000256" key="3">
    <source>
        <dbReference type="ARBA" id="ARBA00022481"/>
    </source>
</evidence>
<evidence type="ECO:0000256" key="4">
    <source>
        <dbReference type="ARBA" id="ARBA00022741"/>
    </source>
</evidence>
<keyword evidence="5" id="KW-0342">GTP-binding</keyword>
<dbReference type="SUPFAM" id="SSF52540">
    <property type="entry name" value="P-loop containing nucleoside triphosphate hydrolases"/>
    <property type="match status" value="1"/>
</dbReference>
<dbReference type="Pfam" id="PF00071">
    <property type="entry name" value="Ras"/>
    <property type="match status" value="1"/>
</dbReference>
<dbReference type="InterPro" id="IPR027417">
    <property type="entry name" value="P-loop_NTPase"/>
</dbReference>
<dbReference type="PANTHER" id="PTHR46149">
    <property type="entry name" value="MIP08469P"/>
    <property type="match status" value="1"/>
</dbReference>
<evidence type="ECO:0000256" key="7">
    <source>
        <dbReference type="ARBA" id="ARBA00023288"/>
    </source>
</evidence>
<dbReference type="PROSITE" id="PS51421">
    <property type="entry name" value="RAS"/>
    <property type="match status" value="1"/>
</dbReference>
<evidence type="ECO:0000256" key="9">
    <source>
        <dbReference type="ARBA" id="ARBA00038061"/>
    </source>
</evidence>
<evidence type="ECO:0000313" key="12">
    <source>
        <dbReference type="WBParaSite" id="PSAMB.scaffold87size82396.g1568.t1"/>
    </source>
</evidence>
<evidence type="ECO:0000256" key="5">
    <source>
        <dbReference type="ARBA" id="ARBA00023134"/>
    </source>
</evidence>
<keyword evidence="8" id="KW-0636">Prenylation</keyword>
<dbReference type="Gene3D" id="3.40.50.300">
    <property type="entry name" value="P-loop containing nucleotide triphosphate hydrolases"/>
    <property type="match status" value="1"/>
</dbReference>
<dbReference type="AlphaFoldDB" id="A0A914XM47"/>
<dbReference type="GO" id="GO:0005525">
    <property type="term" value="F:GTP binding"/>
    <property type="evidence" value="ECO:0007669"/>
    <property type="project" value="UniProtKB-KW"/>
</dbReference>
<keyword evidence="7" id="KW-0449">Lipoprotein</keyword>
<evidence type="ECO:0000256" key="1">
    <source>
        <dbReference type="ARBA" id="ARBA00004193"/>
    </source>
</evidence>
<dbReference type="InterPro" id="IPR052236">
    <property type="entry name" value="Small_GTPase_RasD"/>
</dbReference>
<dbReference type="GO" id="GO:0005886">
    <property type="term" value="C:plasma membrane"/>
    <property type="evidence" value="ECO:0007669"/>
    <property type="project" value="UniProtKB-SubCell"/>
</dbReference>
<dbReference type="FunFam" id="3.40.50.300:FF:000475">
    <property type="entry name" value="GTP-binding protein Rhes"/>
    <property type="match status" value="1"/>
</dbReference>
<dbReference type="InterPro" id="IPR001806">
    <property type="entry name" value="Small_GTPase"/>
</dbReference>
<keyword evidence="2" id="KW-1003">Cell membrane</keyword>
<feature type="compositionally biased region" description="Basic and acidic residues" evidence="10">
    <location>
        <begin position="256"/>
        <end position="267"/>
    </location>
</feature>
<evidence type="ECO:0000256" key="8">
    <source>
        <dbReference type="ARBA" id="ARBA00023289"/>
    </source>
</evidence>
<evidence type="ECO:0000256" key="2">
    <source>
        <dbReference type="ARBA" id="ARBA00022475"/>
    </source>
</evidence>
<dbReference type="Proteomes" id="UP000887566">
    <property type="component" value="Unplaced"/>
</dbReference>